<dbReference type="Proteomes" id="UP000271162">
    <property type="component" value="Unassembled WGS sequence"/>
</dbReference>
<evidence type="ECO:0000313" key="1">
    <source>
        <dbReference type="EMBL" id="VDL84566.1"/>
    </source>
</evidence>
<sequence>MLNEKDVEWGVRPSTPANIIVVKRNPQLQPTFVDILLQICPRCNIKDHFSRCANLDAFESVDEFASECAGQPIITAKPGVKLEFNITDTELSSLFPDVVEVHMCLNVVRTSLKELVFPKLERVPALTVTTNPELEKLRFPQCATKNCIDSAVVERNPFLSKNELDAIENVCKNCVLSIELPSCGLGNKSVTGAEFVRACIGKEIIVPARDYVPIINASEVSEIELNGFCRNAIYLQACIIIKDTSFKSLSCPKLKEIKPCKTAERLIFVWSIEDRSIHSARIQLASVQMQVFPGMPVFEIVSNHDLVKVELPSDVKIPEGEKMQVFPGMPVFEIVSNHDLVKVELPSDVKIPEGEKVLVVKQNRRLPVDVILVLKQICPDCEVLSHHSKCDNLKTVKNVDDFIKRCANQPIIVIKELVLDYPFTETQLNKLFSGVVEVQLCLRIRNSKIRRLEFPKLVRWKSCSPGKPAIDFQENAYLRRIRFPACRSANCIDNGYIKNNPDVPDAQLRDVQAVCEKCVIEKYVPACGLGNKKYTALEFVRACAGKKMIKPTKNYSVVIDATEISEKEMNAMCANAVYLEACIVISATNYKSLRCPHLKEVRPCKPGKPVFEIVGNHDLSLIELPSRLIYPKNDKIIVVKRNPKLPQTAITPLKKICPQCSIEWFSSKCSNMDSFTSVKQFLEKCSGELEISFTQPIFVNLTDVSDDQINRLFANVVQLQMCLVLEQTRITKLSFPKLVRWATCGQGYPALTLKRNEHLIDLQFPSCKRGCIDSGFVMGNKKVPRRQIGQFGVYCINCVFATDNTELACGIQKEHYTAHEFVVACANKKVIKPRPDYSVDITEDCCTEKELNDFCAKAEVLEVCLSLSNSKIQKLSCPHLKSLTPCQSGRPAIKLKDNEKLTNFVVPDDVYVPENELIFEVSNNTLPNKTLDALKAICPKCHIEGRTSIPPKDQLTRCEVGYQDYSNKELVDLCAGKQIIEPKKGYYLTVNSSKVSEDDMNRLCRNAVRMEICITIENSKYKSLRCPNLKELKPCRPGRPALAIKDNLDFSNLELNKDLQIPENTPVFEVTENPNIPLKTIEWLKKLCPKCQITANFACDLEQREYTDKELIAACATFGATAITIKGNKRLERVRFSPSLKLEGNQKNLLRVRNNRRLNNQDLQNLQRLCPSCKIKQ</sequence>
<dbReference type="PANTHER" id="PTHR21662:SF59">
    <property type="entry name" value="RECEPTOR PROTEIN-TYROSINE KINASE"/>
    <property type="match status" value="1"/>
</dbReference>
<dbReference type="PANTHER" id="PTHR21662">
    <property type="entry name" value="RECEPTOR PROTEIN-TYROSINE KINASE"/>
    <property type="match status" value="1"/>
</dbReference>
<dbReference type="SUPFAM" id="SSF52058">
    <property type="entry name" value="L domain-like"/>
    <property type="match status" value="2"/>
</dbReference>
<protein>
    <submittedName>
        <fullName evidence="3">Calponin-homology (CH) domain-containing protein</fullName>
    </submittedName>
</protein>
<gene>
    <name evidence="1" type="ORF">NBR_LOCUS20828</name>
</gene>
<reference evidence="1 2" key="2">
    <citation type="submission" date="2018-11" db="EMBL/GenBank/DDBJ databases">
        <authorList>
            <consortium name="Pathogen Informatics"/>
        </authorList>
    </citation>
    <scope>NUCLEOTIDE SEQUENCE [LARGE SCALE GENOMIC DNA]</scope>
</reference>
<dbReference type="STRING" id="27835.A0A0N4YUA5"/>
<organism evidence="3">
    <name type="scientific">Nippostrongylus brasiliensis</name>
    <name type="common">Rat hookworm</name>
    <dbReference type="NCBI Taxonomy" id="27835"/>
    <lineage>
        <taxon>Eukaryota</taxon>
        <taxon>Metazoa</taxon>
        <taxon>Ecdysozoa</taxon>
        <taxon>Nematoda</taxon>
        <taxon>Chromadorea</taxon>
        <taxon>Rhabditida</taxon>
        <taxon>Rhabditina</taxon>
        <taxon>Rhabditomorpha</taxon>
        <taxon>Strongyloidea</taxon>
        <taxon>Heligmosomidae</taxon>
        <taxon>Nippostrongylus</taxon>
    </lineage>
</organism>
<dbReference type="InterPro" id="IPR053079">
    <property type="entry name" value="SPS2_domain"/>
</dbReference>
<dbReference type="OMA" id="NTELACG"/>
<name>A0A0N4YUA5_NIPBR</name>
<dbReference type="AlphaFoldDB" id="A0A0N4YUA5"/>
<accession>A0A0N4YUA5</accession>
<proteinExistence type="predicted"/>
<keyword evidence="2" id="KW-1185">Reference proteome</keyword>
<reference evidence="3" key="1">
    <citation type="submission" date="2017-02" db="UniProtKB">
        <authorList>
            <consortium name="WormBaseParasite"/>
        </authorList>
    </citation>
    <scope>IDENTIFICATION</scope>
</reference>
<evidence type="ECO:0000313" key="3">
    <source>
        <dbReference type="WBParaSite" id="NBR_0002082701-mRNA-1"/>
    </source>
</evidence>
<dbReference type="WBParaSite" id="NBR_0002082701-mRNA-1">
    <property type="protein sequence ID" value="NBR_0002082701-mRNA-1"/>
    <property type="gene ID" value="NBR_0002082701"/>
</dbReference>
<evidence type="ECO:0000313" key="2">
    <source>
        <dbReference type="Proteomes" id="UP000271162"/>
    </source>
</evidence>
<dbReference type="EMBL" id="UYSL01025566">
    <property type="protein sequence ID" value="VDL84566.1"/>
    <property type="molecule type" value="Genomic_DNA"/>
</dbReference>